<dbReference type="Proteomes" id="UP000008461">
    <property type="component" value="Chromosome"/>
</dbReference>
<protein>
    <submittedName>
        <fullName evidence="1">Uncharacterized protein</fullName>
    </submittedName>
</protein>
<name>F4L6T3_HALH1</name>
<dbReference type="EMBL" id="CP002691">
    <property type="protein sequence ID" value="AEE50914.1"/>
    <property type="molecule type" value="Genomic_DNA"/>
</dbReference>
<dbReference type="RefSeq" id="WP_013765457.1">
    <property type="nucleotide sequence ID" value="NC_015510.1"/>
</dbReference>
<gene>
    <name evidence="1" type="ordered locus">Halhy_3051</name>
</gene>
<accession>F4L6T3</accession>
<dbReference type="KEGG" id="hhy:Halhy_3051"/>
<organism evidence="1 2">
    <name type="scientific">Haliscomenobacter hydrossis (strain ATCC 27775 / DSM 1100 / LMG 10767 / O)</name>
    <dbReference type="NCBI Taxonomy" id="760192"/>
    <lineage>
        <taxon>Bacteria</taxon>
        <taxon>Pseudomonadati</taxon>
        <taxon>Bacteroidota</taxon>
        <taxon>Saprospiria</taxon>
        <taxon>Saprospirales</taxon>
        <taxon>Haliscomenobacteraceae</taxon>
        <taxon>Haliscomenobacter</taxon>
    </lineage>
</organism>
<keyword evidence="2" id="KW-1185">Reference proteome</keyword>
<evidence type="ECO:0000313" key="1">
    <source>
        <dbReference type="EMBL" id="AEE50914.1"/>
    </source>
</evidence>
<reference evidence="1 2" key="1">
    <citation type="journal article" date="2011" name="Stand. Genomic Sci.">
        <title>Complete genome sequence of Haliscomenobacter hydrossis type strain (O).</title>
        <authorList>
            <consortium name="US DOE Joint Genome Institute (JGI-PGF)"/>
            <person name="Daligault H."/>
            <person name="Lapidus A."/>
            <person name="Zeytun A."/>
            <person name="Nolan M."/>
            <person name="Lucas S."/>
            <person name="Del Rio T.G."/>
            <person name="Tice H."/>
            <person name="Cheng J.F."/>
            <person name="Tapia R."/>
            <person name="Han C."/>
            <person name="Goodwin L."/>
            <person name="Pitluck S."/>
            <person name="Liolios K."/>
            <person name="Pagani I."/>
            <person name="Ivanova N."/>
            <person name="Huntemann M."/>
            <person name="Mavromatis K."/>
            <person name="Mikhailova N."/>
            <person name="Pati A."/>
            <person name="Chen A."/>
            <person name="Palaniappan K."/>
            <person name="Land M."/>
            <person name="Hauser L."/>
            <person name="Brambilla E.M."/>
            <person name="Rohde M."/>
            <person name="Verbarg S."/>
            <person name="Goker M."/>
            <person name="Bristow J."/>
            <person name="Eisen J.A."/>
            <person name="Markowitz V."/>
            <person name="Hugenholtz P."/>
            <person name="Kyrpides N.C."/>
            <person name="Klenk H.P."/>
            <person name="Woyke T."/>
        </authorList>
    </citation>
    <scope>NUCLEOTIDE SEQUENCE [LARGE SCALE GENOMIC DNA]</scope>
    <source>
        <strain evidence="2">ATCC 27775 / DSM 1100 / LMG 10767 / O</strain>
    </source>
</reference>
<sequence>MKKGIFIAAIFAVFFFNSCDLSSTYQQTDATETSAQMSPEEAKMAAIKQKLAEKQELGEITDEQAAALLLLILAAIASESGNADAGGSTSYSNEYGNSGYSEDEVMDMVVDQAINPVGTINYNY</sequence>
<evidence type="ECO:0000313" key="2">
    <source>
        <dbReference type="Proteomes" id="UP000008461"/>
    </source>
</evidence>
<dbReference type="HOGENOM" id="CLU_2000716_0_0_10"/>
<proteinExistence type="predicted"/>
<dbReference type="AlphaFoldDB" id="F4L6T3"/>
<reference key="2">
    <citation type="submission" date="2011-04" db="EMBL/GenBank/DDBJ databases">
        <title>Complete sequence of chromosome of Haliscomenobacter hydrossis DSM 1100.</title>
        <authorList>
            <consortium name="US DOE Joint Genome Institute (JGI-PGF)"/>
            <person name="Lucas S."/>
            <person name="Han J."/>
            <person name="Lapidus A."/>
            <person name="Bruce D."/>
            <person name="Goodwin L."/>
            <person name="Pitluck S."/>
            <person name="Peters L."/>
            <person name="Kyrpides N."/>
            <person name="Mavromatis K."/>
            <person name="Ivanova N."/>
            <person name="Ovchinnikova G."/>
            <person name="Pagani I."/>
            <person name="Daligault H."/>
            <person name="Detter J.C."/>
            <person name="Han C."/>
            <person name="Land M."/>
            <person name="Hauser L."/>
            <person name="Markowitz V."/>
            <person name="Cheng J.-F."/>
            <person name="Hugenholtz P."/>
            <person name="Woyke T."/>
            <person name="Wu D."/>
            <person name="Verbarg S."/>
            <person name="Frueling A."/>
            <person name="Brambilla E."/>
            <person name="Klenk H.-P."/>
            <person name="Eisen J.A."/>
        </authorList>
    </citation>
    <scope>NUCLEOTIDE SEQUENCE</scope>
    <source>
        <strain>DSM 1100</strain>
    </source>
</reference>